<dbReference type="OrthoDB" id="3257981at2759"/>
<organism evidence="1 2">
    <name type="scientific">Macrolepiota fuliginosa MF-IS2</name>
    <dbReference type="NCBI Taxonomy" id="1400762"/>
    <lineage>
        <taxon>Eukaryota</taxon>
        <taxon>Fungi</taxon>
        <taxon>Dikarya</taxon>
        <taxon>Basidiomycota</taxon>
        <taxon>Agaricomycotina</taxon>
        <taxon>Agaricomycetes</taxon>
        <taxon>Agaricomycetidae</taxon>
        <taxon>Agaricales</taxon>
        <taxon>Agaricineae</taxon>
        <taxon>Agaricaceae</taxon>
        <taxon>Macrolepiota</taxon>
    </lineage>
</organism>
<dbReference type="EMBL" id="MU151166">
    <property type="protein sequence ID" value="KAF9448285.1"/>
    <property type="molecule type" value="Genomic_DNA"/>
</dbReference>
<name>A0A9P6C418_9AGAR</name>
<sequence>MDFDATPLIPLPLDRVIGDEPITSSSPMFLLPIELIDHITPHLSPLDVGNLALVDRDSNQLARTLQFAHVRFDYSHTASQLLARLKDEVCSPKGPSHRIGACIRRLTVSTIRHHWEEIYLLEDGIQQLSMREPSECIRGSKQAKARYLHTICELLPHLPNLHILDWNDQGPLTLDMMGLIMASSITQLRLNGPLLDTQFALPCPPNGGNWPLDALSLNVGWSLIKLAPGNISPFVSSILRVTAPTLRQLVWCGSASRLSRPCSYDEDIHFPVLRNVILDHLKFKDTGLLDSIFHERTLVRSLSVDSSSIAPTFLACRGHIPSLICLRWNKSPSDAHAELLMFIHENPQLSCLQISVPLPSATVDDILFQRGHLHFDHLAALHLVSKEREFPQEALRTIAQVRSLEHLWLSAGAQSGMRHEWAIDHGCMMDTLQSLSHLITIAFTRDSYQVDGHILLDTSVESYYMNKILPKDLLMHDYLTVEEMLKVNGQDVAFDDSLRLRDSLRCLVWERWHQSQMAAHATEYSKVFGQLEWCFVGQLPLRIENGVARSDASQRHSSLDILHALWARIGGSL</sequence>
<dbReference type="AlphaFoldDB" id="A0A9P6C418"/>
<protein>
    <recommendedName>
        <fullName evidence="3">F-box domain-containing protein</fullName>
    </recommendedName>
</protein>
<evidence type="ECO:0000313" key="2">
    <source>
        <dbReference type="Proteomes" id="UP000807342"/>
    </source>
</evidence>
<comment type="caution">
    <text evidence="1">The sequence shown here is derived from an EMBL/GenBank/DDBJ whole genome shotgun (WGS) entry which is preliminary data.</text>
</comment>
<keyword evidence="2" id="KW-1185">Reference proteome</keyword>
<accession>A0A9P6C418</accession>
<gene>
    <name evidence="1" type="ORF">P691DRAFT_669744</name>
</gene>
<evidence type="ECO:0000313" key="1">
    <source>
        <dbReference type="EMBL" id="KAF9448285.1"/>
    </source>
</evidence>
<evidence type="ECO:0008006" key="3">
    <source>
        <dbReference type="Google" id="ProtNLM"/>
    </source>
</evidence>
<dbReference type="Proteomes" id="UP000807342">
    <property type="component" value="Unassembled WGS sequence"/>
</dbReference>
<proteinExistence type="predicted"/>
<reference evidence="1" key="1">
    <citation type="submission" date="2020-11" db="EMBL/GenBank/DDBJ databases">
        <authorList>
            <consortium name="DOE Joint Genome Institute"/>
            <person name="Ahrendt S."/>
            <person name="Riley R."/>
            <person name="Andreopoulos W."/>
            <person name="Labutti K."/>
            <person name="Pangilinan J."/>
            <person name="Ruiz-Duenas F.J."/>
            <person name="Barrasa J.M."/>
            <person name="Sanchez-Garcia M."/>
            <person name="Camarero S."/>
            <person name="Miyauchi S."/>
            <person name="Serrano A."/>
            <person name="Linde D."/>
            <person name="Babiker R."/>
            <person name="Drula E."/>
            <person name="Ayuso-Fernandez I."/>
            <person name="Pacheco R."/>
            <person name="Padilla G."/>
            <person name="Ferreira P."/>
            <person name="Barriuso J."/>
            <person name="Kellner H."/>
            <person name="Castanera R."/>
            <person name="Alfaro M."/>
            <person name="Ramirez L."/>
            <person name="Pisabarro A.G."/>
            <person name="Kuo A."/>
            <person name="Tritt A."/>
            <person name="Lipzen A."/>
            <person name="He G."/>
            <person name="Yan M."/>
            <person name="Ng V."/>
            <person name="Cullen D."/>
            <person name="Martin F."/>
            <person name="Rosso M.-N."/>
            <person name="Henrissat B."/>
            <person name="Hibbett D."/>
            <person name="Martinez A.T."/>
            <person name="Grigoriev I.V."/>
        </authorList>
    </citation>
    <scope>NUCLEOTIDE SEQUENCE</scope>
    <source>
        <strain evidence="1">MF-IS2</strain>
    </source>
</reference>